<dbReference type="AlphaFoldDB" id="A0A8E2J862"/>
<reference evidence="3 4" key="1">
    <citation type="journal article" date="2016" name="Nat. Commun.">
        <title>Ectomycorrhizal ecology is imprinted in the genome of the dominant symbiotic fungus Cenococcum geophilum.</title>
        <authorList>
            <consortium name="DOE Joint Genome Institute"/>
            <person name="Peter M."/>
            <person name="Kohler A."/>
            <person name="Ohm R.A."/>
            <person name="Kuo A."/>
            <person name="Krutzmann J."/>
            <person name="Morin E."/>
            <person name="Arend M."/>
            <person name="Barry K.W."/>
            <person name="Binder M."/>
            <person name="Choi C."/>
            <person name="Clum A."/>
            <person name="Copeland A."/>
            <person name="Grisel N."/>
            <person name="Haridas S."/>
            <person name="Kipfer T."/>
            <person name="LaButti K."/>
            <person name="Lindquist E."/>
            <person name="Lipzen A."/>
            <person name="Maire R."/>
            <person name="Meier B."/>
            <person name="Mihaltcheva S."/>
            <person name="Molinier V."/>
            <person name="Murat C."/>
            <person name="Poggeler S."/>
            <person name="Quandt C.A."/>
            <person name="Sperisen C."/>
            <person name="Tritt A."/>
            <person name="Tisserant E."/>
            <person name="Crous P.W."/>
            <person name="Henrissat B."/>
            <person name="Nehls U."/>
            <person name="Egli S."/>
            <person name="Spatafora J.W."/>
            <person name="Grigoriev I.V."/>
            <person name="Martin F.M."/>
        </authorList>
    </citation>
    <scope>NUCLEOTIDE SEQUENCE [LARGE SCALE GENOMIC DNA]</scope>
    <source>
        <strain evidence="3 4">CBS 459.81</strain>
    </source>
</reference>
<dbReference type="CDD" id="cd18186">
    <property type="entry name" value="BTB_POZ_ZBTB_KLHL-like"/>
    <property type="match status" value="1"/>
</dbReference>
<sequence length="1156" mass="125426">MYGLNHIPPVRDLRKVQAPLKQRVGLILMSMLGVVQRCHSLRHRIHRDQHRYRMRLSSWLQIAHLPIFTQAVRLHECLHTSLDAKWTLIAAEYPVIPVPRTSWCIVKEEGFSVEYGRDDESHKFGAKHLHDSSVAKRRLRQTSDADASNILLPLGGAVREVEEEKAIIADRAATIQLHPSRPVRPSYPNPASLQPQPNTPARCHYTPPTICSDGLTPKLLLSFPIVASYTCPSLSFCMGHWQDRIVFVRDFAYTSRRLRMAADNIGDAPASTFAEYVKETPPKLVAYSQISAPEELGSGSESWSESEGDAQSDAPSQSHSGSESRQSRMPRPLLAHRIHSNRLHVQAKAKSQRARLLSGPLVDIYVGEAKRHWALHRNLLCHHSEHLAAELLLSSETQKKTSDKLELLDDDPAGFELLVKWLYQGKLDDVSDMPDPQRKYEYAVSCHKLYLLCSRFEMPQLKNIAMDQYRKGLSEARLVPDAEEINEIYRKSYPGSPFRRLMTKIAARQIMDPESEKDVLSYRDCFEGNPEFAVELINAIRMGTGGVLFEDPTEGDECEWHDHDAGPNCHVKGKGRAKTDHRSSHPTLGAWAGMKKSHTAISHFTPPTSHLAFHTSTAITITTALKPAPRRAHRAVPPNKTLPAEAPTTASVPPNQHLPSQTPTTQTPPVQTRSAVAPATASAPPLPPHLLAQTPTSTVPPHPLHRSGGAGPLRRGLTAPVSSTVATSAETVLGMQMSPRQSRDKFRMGMLPVLMREEREVFGEGMREGKGEKEQGQGQGQGLRRDFPERRLIALNGRRLNSVDEFLPLGNGIGAAGEDNDTVVVEEDKKGGNGKEGGGNGEEKEKAEEKDNGGSAGKKRKVDAEKTKASPATSPTTFMAAASPTIFNTTASTATSKKTAPFPTTSKTSHTSPNASINDSPFRRGNGLWGWARVGGLGIIGRKSLSDLRNDGGVRVGESVEASIEASVGAGVGVDVRNGGDGPISTAGLVSVITRDDFSFPSTITTDIDISDGTLTSETAPINSTMHIPESGSGIGFTNTDHMPIAISTLASSNSIIIDDSQTAPDTDTIDTLLYTQESLNTTTISSPESSLNDSGGGGCTPAKSKANGRRRGGDRRDRGGSGKDKAAEGTPTTPTKANGREESTTDAAASNGVEQ</sequence>
<feature type="compositionally biased region" description="Polar residues" evidence="1">
    <location>
        <begin position="1083"/>
        <end position="1094"/>
    </location>
</feature>
<feature type="compositionally biased region" description="Basic and acidic residues" evidence="1">
    <location>
        <begin position="764"/>
        <end position="775"/>
    </location>
</feature>
<dbReference type="Gene3D" id="3.30.710.10">
    <property type="entry name" value="Potassium Channel Kv1.1, Chain A"/>
    <property type="match status" value="1"/>
</dbReference>
<organism evidence="3 4">
    <name type="scientific">Lepidopterella palustris CBS 459.81</name>
    <dbReference type="NCBI Taxonomy" id="1314670"/>
    <lineage>
        <taxon>Eukaryota</taxon>
        <taxon>Fungi</taxon>
        <taxon>Dikarya</taxon>
        <taxon>Ascomycota</taxon>
        <taxon>Pezizomycotina</taxon>
        <taxon>Dothideomycetes</taxon>
        <taxon>Pleosporomycetidae</taxon>
        <taxon>Mytilinidiales</taxon>
        <taxon>Argynnaceae</taxon>
        <taxon>Lepidopterella</taxon>
    </lineage>
</organism>
<feature type="region of interest" description="Disordered" evidence="1">
    <location>
        <begin position="1083"/>
        <end position="1156"/>
    </location>
</feature>
<feature type="region of interest" description="Disordered" evidence="1">
    <location>
        <begin position="179"/>
        <end position="199"/>
    </location>
</feature>
<feature type="compositionally biased region" description="Polar residues" evidence="1">
    <location>
        <begin position="1146"/>
        <end position="1156"/>
    </location>
</feature>
<dbReference type="InterPro" id="IPR011333">
    <property type="entry name" value="SKP1/BTB/POZ_sf"/>
</dbReference>
<dbReference type="EMBL" id="KV746006">
    <property type="protein sequence ID" value="OCK73064.1"/>
    <property type="molecule type" value="Genomic_DNA"/>
</dbReference>
<proteinExistence type="predicted"/>
<evidence type="ECO:0000313" key="4">
    <source>
        <dbReference type="Proteomes" id="UP000250266"/>
    </source>
</evidence>
<feature type="compositionally biased region" description="Basic and acidic residues" evidence="1">
    <location>
        <begin position="841"/>
        <end position="852"/>
    </location>
</feature>
<feature type="compositionally biased region" description="Polar residues" evidence="1">
    <location>
        <begin position="902"/>
        <end position="919"/>
    </location>
</feature>
<evidence type="ECO:0000256" key="1">
    <source>
        <dbReference type="SAM" id="MobiDB-lite"/>
    </source>
</evidence>
<feature type="region of interest" description="Disordered" evidence="1">
    <location>
        <begin position="764"/>
        <end position="787"/>
    </location>
</feature>
<dbReference type="Proteomes" id="UP000250266">
    <property type="component" value="Unassembled WGS sequence"/>
</dbReference>
<feature type="compositionally biased region" description="Polar residues" evidence="1">
    <location>
        <begin position="648"/>
        <end position="660"/>
    </location>
</feature>
<feature type="compositionally biased region" description="Low complexity" evidence="1">
    <location>
        <begin position="661"/>
        <end position="696"/>
    </location>
</feature>
<evidence type="ECO:0000259" key="2">
    <source>
        <dbReference type="PROSITE" id="PS50097"/>
    </source>
</evidence>
<dbReference type="InterPro" id="IPR000210">
    <property type="entry name" value="BTB/POZ_dom"/>
</dbReference>
<keyword evidence="4" id="KW-1185">Reference proteome</keyword>
<dbReference type="PROSITE" id="PS50097">
    <property type="entry name" value="BTB"/>
    <property type="match status" value="1"/>
</dbReference>
<dbReference type="OrthoDB" id="194443at2759"/>
<feature type="domain" description="BTB" evidence="2">
    <location>
        <begin position="362"/>
        <end position="431"/>
    </location>
</feature>
<dbReference type="SUPFAM" id="SSF54695">
    <property type="entry name" value="POZ domain"/>
    <property type="match status" value="1"/>
</dbReference>
<gene>
    <name evidence="3" type="ORF">K432DRAFT_399127</name>
</gene>
<feature type="region of interest" description="Disordered" evidence="1">
    <location>
        <begin position="295"/>
        <end position="331"/>
    </location>
</feature>
<name>A0A8E2J862_9PEZI</name>
<feature type="compositionally biased region" description="Low complexity" evidence="1">
    <location>
        <begin position="889"/>
        <end position="900"/>
    </location>
</feature>
<feature type="region of interest" description="Disordered" evidence="1">
    <location>
        <begin position="624"/>
        <end position="723"/>
    </location>
</feature>
<dbReference type="PANTHER" id="PTHR47843">
    <property type="entry name" value="BTB DOMAIN-CONTAINING PROTEIN-RELATED"/>
    <property type="match status" value="1"/>
</dbReference>
<feature type="compositionally biased region" description="Basic and acidic residues" evidence="1">
    <location>
        <begin position="1115"/>
        <end position="1128"/>
    </location>
</feature>
<protein>
    <recommendedName>
        <fullName evidence="2">BTB domain-containing protein</fullName>
    </recommendedName>
</protein>
<evidence type="ECO:0000313" key="3">
    <source>
        <dbReference type="EMBL" id="OCK73064.1"/>
    </source>
</evidence>
<dbReference type="Pfam" id="PF00651">
    <property type="entry name" value="BTB"/>
    <property type="match status" value="1"/>
</dbReference>
<feature type="region of interest" description="Disordered" evidence="1">
    <location>
        <begin position="827"/>
        <end position="919"/>
    </location>
</feature>
<accession>A0A8E2J862</accession>
<dbReference type="PANTHER" id="PTHR47843:SF3">
    <property type="entry name" value="BTB DOMAIN-CONTAINING PROTEIN"/>
    <property type="match status" value="1"/>
</dbReference>